<dbReference type="PANTHER" id="PTHR30086:SF20">
    <property type="entry name" value="ARGININE EXPORTER PROTEIN ARGO-RELATED"/>
    <property type="match status" value="1"/>
</dbReference>
<evidence type="ECO:0000313" key="8">
    <source>
        <dbReference type="Proteomes" id="UP001501321"/>
    </source>
</evidence>
<organism evidence="7 8">
    <name type="scientific">Pseudaeromonas paramecii</name>
    <dbReference type="NCBI Taxonomy" id="2138166"/>
    <lineage>
        <taxon>Bacteria</taxon>
        <taxon>Pseudomonadati</taxon>
        <taxon>Pseudomonadota</taxon>
        <taxon>Gammaproteobacteria</taxon>
        <taxon>Aeromonadales</taxon>
        <taxon>Aeromonadaceae</taxon>
        <taxon>Pseudaeromonas</taxon>
    </lineage>
</organism>
<keyword evidence="2" id="KW-1003">Cell membrane</keyword>
<dbReference type="InterPro" id="IPR001123">
    <property type="entry name" value="LeuE-type"/>
</dbReference>
<reference evidence="8" key="1">
    <citation type="journal article" date="2019" name="Int. J. Syst. Evol. Microbiol.">
        <title>The Global Catalogue of Microorganisms (GCM) 10K type strain sequencing project: providing services to taxonomists for standard genome sequencing and annotation.</title>
        <authorList>
            <consortium name="The Broad Institute Genomics Platform"/>
            <consortium name="The Broad Institute Genome Sequencing Center for Infectious Disease"/>
            <person name="Wu L."/>
            <person name="Ma J."/>
        </authorList>
    </citation>
    <scope>NUCLEOTIDE SEQUENCE [LARGE SCALE GENOMIC DNA]</scope>
    <source>
        <strain evidence="8">JCM 32226</strain>
    </source>
</reference>
<sequence length="211" mass="22621">MLGIHDLPLFIVSGLLLNLMPGPDSLFIMSQSARQGWRAGFAAAQGIGTGTLVHIGAAALGLSALLAASATAFGVVKLLGAAYLLYLGWQSLLPSAEPAASTPTKSQSRPLGRIFWQGFLTNALNPKVALFFLAFMPQFIRPDAPHKALAFIALGLLFNLNGMLWCHLLAWLTAGARRRLQLPLAWRHRLEQGMGLLFIGLGVRLALSGRN</sequence>
<feature type="transmembrane region" description="Helical" evidence="6">
    <location>
        <begin position="51"/>
        <end position="68"/>
    </location>
</feature>
<accession>A0ABP8Q8T1</accession>
<dbReference type="PANTHER" id="PTHR30086">
    <property type="entry name" value="ARGININE EXPORTER PROTEIN ARGO"/>
    <property type="match status" value="1"/>
</dbReference>
<comment type="caution">
    <text evidence="7">The sequence shown here is derived from an EMBL/GenBank/DDBJ whole genome shotgun (WGS) entry which is preliminary data.</text>
</comment>
<keyword evidence="5 6" id="KW-0472">Membrane</keyword>
<feature type="transmembrane region" description="Helical" evidence="6">
    <location>
        <begin position="114"/>
        <end position="136"/>
    </location>
</feature>
<keyword evidence="4 6" id="KW-1133">Transmembrane helix</keyword>
<protein>
    <submittedName>
        <fullName evidence="7">LysE family translocator</fullName>
    </submittedName>
</protein>
<feature type="transmembrane region" description="Helical" evidence="6">
    <location>
        <begin position="148"/>
        <end position="170"/>
    </location>
</feature>
<evidence type="ECO:0000256" key="4">
    <source>
        <dbReference type="ARBA" id="ARBA00022989"/>
    </source>
</evidence>
<keyword evidence="3 6" id="KW-0812">Transmembrane</keyword>
<feature type="transmembrane region" description="Helical" evidence="6">
    <location>
        <begin position="75"/>
        <end position="94"/>
    </location>
</feature>
<evidence type="ECO:0000256" key="5">
    <source>
        <dbReference type="ARBA" id="ARBA00023136"/>
    </source>
</evidence>
<dbReference type="PIRSF" id="PIRSF006324">
    <property type="entry name" value="LeuE"/>
    <property type="match status" value="1"/>
</dbReference>
<name>A0ABP8Q8T1_9GAMM</name>
<evidence type="ECO:0000256" key="1">
    <source>
        <dbReference type="ARBA" id="ARBA00004651"/>
    </source>
</evidence>
<evidence type="ECO:0000256" key="3">
    <source>
        <dbReference type="ARBA" id="ARBA00022692"/>
    </source>
</evidence>
<keyword evidence="8" id="KW-1185">Reference proteome</keyword>
<comment type="subcellular location">
    <subcellularLocation>
        <location evidence="1">Cell membrane</location>
        <topology evidence="1">Multi-pass membrane protein</topology>
    </subcellularLocation>
</comment>
<evidence type="ECO:0000256" key="6">
    <source>
        <dbReference type="SAM" id="Phobius"/>
    </source>
</evidence>
<dbReference type="Pfam" id="PF01810">
    <property type="entry name" value="LysE"/>
    <property type="match status" value="1"/>
</dbReference>
<dbReference type="EMBL" id="BAABFC010000012">
    <property type="protein sequence ID" value="GAA4499065.1"/>
    <property type="molecule type" value="Genomic_DNA"/>
</dbReference>
<evidence type="ECO:0000313" key="7">
    <source>
        <dbReference type="EMBL" id="GAA4499065.1"/>
    </source>
</evidence>
<evidence type="ECO:0000256" key="2">
    <source>
        <dbReference type="ARBA" id="ARBA00022475"/>
    </source>
</evidence>
<proteinExistence type="predicted"/>
<gene>
    <name evidence="7" type="ORF">GCM10023095_18570</name>
</gene>
<dbReference type="RefSeq" id="WP_345012316.1">
    <property type="nucleotide sequence ID" value="NZ_BAABFC010000012.1"/>
</dbReference>
<dbReference type="Proteomes" id="UP001501321">
    <property type="component" value="Unassembled WGS sequence"/>
</dbReference>